<evidence type="ECO:0000256" key="1">
    <source>
        <dbReference type="ARBA" id="ARBA00022729"/>
    </source>
</evidence>
<feature type="region of interest" description="Disordered" evidence="2">
    <location>
        <begin position="23"/>
        <end position="48"/>
    </location>
</feature>
<dbReference type="RefSeq" id="WP_311865399.1">
    <property type="nucleotide sequence ID" value="NZ_JARPWH010000054.1"/>
</dbReference>
<reference evidence="5" key="1">
    <citation type="submission" date="2023-03" db="EMBL/GenBank/DDBJ databases">
        <authorList>
            <person name="Shen W."/>
            <person name="Cai J."/>
        </authorList>
    </citation>
    <scope>NUCLEOTIDE SEQUENCE</scope>
    <source>
        <strain evidence="5">P33-2</strain>
    </source>
</reference>
<protein>
    <submittedName>
        <fullName evidence="5">DUF5067 domain-containing protein</fullName>
    </submittedName>
</protein>
<feature type="compositionally biased region" description="Polar residues" evidence="2">
    <location>
        <begin position="26"/>
        <end position="45"/>
    </location>
</feature>
<sequence length="215" mass="23639">MKKLSVALLVCSALLLSACSNEKESGASNSSDTKTEVSAEQVTSSSERDAVQMSFKDNVLTGEGFKLTIDKTQVAHDNLSGEDGLIIWYTFENSSEANMKPSDIFSFFTFKQQDATSEYDLTDQVGSFDSAEGLYPMYDANGEPLEDDTAYNAAVDNQNTFHDDFELKSDSDLLPGKSVQVVEDVLLNNTEYPVVMKVADDFPMSINKEVTINLK</sequence>
<evidence type="ECO:0000256" key="2">
    <source>
        <dbReference type="SAM" id="MobiDB-lite"/>
    </source>
</evidence>
<dbReference type="Gene3D" id="2.60.40.1240">
    <property type="match status" value="1"/>
</dbReference>
<evidence type="ECO:0000313" key="6">
    <source>
        <dbReference type="Proteomes" id="UP001260773"/>
    </source>
</evidence>
<feature type="domain" description="DUF5067" evidence="4">
    <location>
        <begin position="42"/>
        <end position="200"/>
    </location>
</feature>
<feature type="signal peptide" evidence="3">
    <location>
        <begin position="1"/>
        <end position="22"/>
    </location>
</feature>
<comment type="caution">
    <text evidence="5">The sequence shown here is derived from an EMBL/GenBank/DDBJ whole genome shotgun (WGS) entry which is preliminary data.</text>
</comment>
<keyword evidence="1 3" id="KW-0732">Signal</keyword>
<dbReference type="AlphaFoldDB" id="A0AAW8RUB7"/>
<evidence type="ECO:0000259" key="4">
    <source>
        <dbReference type="Pfam" id="PF16729"/>
    </source>
</evidence>
<dbReference type="Pfam" id="PF16729">
    <property type="entry name" value="DUF5067"/>
    <property type="match status" value="1"/>
</dbReference>
<name>A0AAW8RUB7_ENTAV</name>
<proteinExistence type="predicted"/>
<dbReference type="InterPro" id="IPR031989">
    <property type="entry name" value="DUF5067"/>
</dbReference>
<dbReference type="InterPro" id="IPR029050">
    <property type="entry name" value="Immunoprotect_excell_Ig-like"/>
</dbReference>
<organism evidence="5 6">
    <name type="scientific">Enterococcus avium</name>
    <name type="common">Streptococcus avium</name>
    <dbReference type="NCBI Taxonomy" id="33945"/>
    <lineage>
        <taxon>Bacteria</taxon>
        <taxon>Bacillati</taxon>
        <taxon>Bacillota</taxon>
        <taxon>Bacilli</taxon>
        <taxon>Lactobacillales</taxon>
        <taxon>Enterococcaceae</taxon>
        <taxon>Enterococcus</taxon>
    </lineage>
</organism>
<gene>
    <name evidence="5" type="ORF">P7D43_14195</name>
</gene>
<accession>A0AAW8RUB7</accession>
<evidence type="ECO:0000313" key="5">
    <source>
        <dbReference type="EMBL" id="MDT2403520.1"/>
    </source>
</evidence>
<dbReference type="PROSITE" id="PS51257">
    <property type="entry name" value="PROKAR_LIPOPROTEIN"/>
    <property type="match status" value="1"/>
</dbReference>
<dbReference type="EMBL" id="JARPWH010000054">
    <property type="protein sequence ID" value="MDT2403520.1"/>
    <property type="molecule type" value="Genomic_DNA"/>
</dbReference>
<evidence type="ECO:0000256" key="3">
    <source>
        <dbReference type="SAM" id="SignalP"/>
    </source>
</evidence>
<feature type="chain" id="PRO_5044004223" evidence="3">
    <location>
        <begin position="23"/>
        <end position="215"/>
    </location>
</feature>
<dbReference type="Proteomes" id="UP001260773">
    <property type="component" value="Unassembled WGS sequence"/>
</dbReference>